<sequence length="144" mass="15963">MSDTQPARSGNASKYLFLFLLGLVVGAVATVMAMRAIQARQDHFHEGVMHVQQWHFDRLRQKVEQNRCAATDVLPDLRTLRLMADDIEAAFPDLRDDPRFVGHASRMRATLDDALANPPLNCAAVGTLAGTIGESCKGCHQDYR</sequence>
<evidence type="ECO:0000256" key="1">
    <source>
        <dbReference type="SAM" id="Phobius"/>
    </source>
</evidence>
<proteinExistence type="predicted"/>
<gene>
    <name evidence="2" type="ORF">EDC50_0995</name>
</gene>
<protein>
    <recommendedName>
        <fullName evidence="4">Cytochrome c556</fullName>
    </recommendedName>
</protein>
<keyword evidence="1" id="KW-1133">Transmembrane helix</keyword>
<dbReference type="InterPro" id="IPR010980">
    <property type="entry name" value="Cyt_c/b562"/>
</dbReference>
<evidence type="ECO:0000313" key="2">
    <source>
        <dbReference type="EMBL" id="RPE81793.1"/>
    </source>
</evidence>
<reference evidence="2 3" key="1">
    <citation type="submission" date="2018-11" db="EMBL/GenBank/DDBJ databases">
        <title>Genomic Encyclopedia of Type Strains, Phase IV (KMG-IV): sequencing the most valuable type-strain genomes for metagenomic binning, comparative biology and taxonomic classification.</title>
        <authorList>
            <person name="Goeker M."/>
        </authorList>
    </citation>
    <scope>NUCLEOTIDE SEQUENCE [LARGE SCALE GENOMIC DNA]</scope>
    <source>
        <strain evidence="2 3">DSM 25623</strain>
    </source>
</reference>
<comment type="caution">
    <text evidence="2">The sequence shown here is derived from an EMBL/GenBank/DDBJ whole genome shotgun (WGS) entry which is preliminary data.</text>
</comment>
<evidence type="ECO:0008006" key="4">
    <source>
        <dbReference type="Google" id="ProtNLM"/>
    </source>
</evidence>
<dbReference type="GO" id="GO:0020037">
    <property type="term" value="F:heme binding"/>
    <property type="evidence" value="ECO:0007669"/>
    <property type="project" value="InterPro"/>
</dbReference>
<dbReference type="GO" id="GO:0022900">
    <property type="term" value="P:electron transport chain"/>
    <property type="evidence" value="ECO:0007669"/>
    <property type="project" value="InterPro"/>
</dbReference>
<keyword evidence="1" id="KW-0812">Transmembrane</keyword>
<keyword evidence="1" id="KW-0472">Membrane</keyword>
<dbReference type="PROSITE" id="PS51009">
    <property type="entry name" value="CYTCII"/>
    <property type="match status" value="1"/>
</dbReference>
<name>A0A3N4VJB9_9GAMM</name>
<dbReference type="Gene3D" id="1.20.120.10">
    <property type="entry name" value="Cytochrome c/b562"/>
    <property type="match status" value="1"/>
</dbReference>
<dbReference type="RefSeq" id="WP_123769314.1">
    <property type="nucleotide sequence ID" value="NZ_RKQN01000001.1"/>
</dbReference>
<dbReference type="SUPFAM" id="SSF47175">
    <property type="entry name" value="Cytochromes"/>
    <property type="match status" value="1"/>
</dbReference>
<dbReference type="InterPro" id="IPR002321">
    <property type="entry name" value="Cyt_c_II"/>
</dbReference>
<dbReference type="GO" id="GO:0009055">
    <property type="term" value="F:electron transfer activity"/>
    <property type="evidence" value="ECO:0007669"/>
    <property type="project" value="InterPro"/>
</dbReference>
<evidence type="ECO:0000313" key="3">
    <source>
        <dbReference type="Proteomes" id="UP000269708"/>
    </source>
</evidence>
<dbReference type="EMBL" id="RKQN01000001">
    <property type="protein sequence ID" value="RPE81793.1"/>
    <property type="molecule type" value="Genomic_DNA"/>
</dbReference>
<dbReference type="GO" id="GO:0005506">
    <property type="term" value="F:iron ion binding"/>
    <property type="evidence" value="ECO:0007669"/>
    <property type="project" value="InterPro"/>
</dbReference>
<organism evidence="2 3">
    <name type="scientific">Vulcaniibacterium tengchongense</name>
    <dbReference type="NCBI Taxonomy" id="1273429"/>
    <lineage>
        <taxon>Bacteria</taxon>
        <taxon>Pseudomonadati</taxon>
        <taxon>Pseudomonadota</taxon>
        <taxon>Gammaproteobacteria</taxon>
        <taxon>Lysobacterales</taxon>
        <taxon>Lysobacteraceae</taxon>
        <taxon>Vulcaniibacterium</taxon>
    </lineage>
</organism>
<dbReference type="AlphaFoldDB" id="A0A3N4VJB9"/>
<dbReference type="OrthoDB" id="5984407at2"/>
<keyword evidence="3" id="KW-1185">Reference proteome</keyword>
<dbReference type="Proteomes" id="UP000269708">
    <property type="component" value="Unassembled WGS sequence"/>
</dbReference>
<feature type="transmembrane region" description="Helical" evidence="1">
    <location>
        <begin position="15"/>
        <end position="34"/>
    </location>
</feature>
<accession>A0A3N4VJB9</accession>